<organism evidence="1 2">
    <name type="scientific">Mikania micrantha</name>
    <name type="common">bitter vine</name>
    <dbReference type="NCBI Taxonomy" id="192012"/>
    <lineage>
        <taxon>Eukaryota</taxon>
        <taxon>Viridiplantae</taxon>
        <taxon>Streptophyta</taxon>
        <taxon>Embryophyta</taxon>
        <taxon>Tracheophyta</taxon>
        <taxon>Spermatophyta</taxon>
        <taxon>Magnoliopsida</taxon>
        <taxon>eudicotyledons</taxon>
        <taxon>Gunneridae</taxon>
        <taxon>Pentapetalae</taxon>
        <taxon>asterids</taxon>
        <taxon>campanulids</taxon>
        <taxon>Asterales</taxon>
        <taxon>Asteraceae</taxon>
        <taxon>Asteroideae</taxon>
        <taxon>Heliantheae alliance</taxon>
        <taxon>Eupatorieae</taxon>
        <taxon>Mikania</taxon>
    </lineage>
</organism>
<dbReference type="EMBL" id="SZYD01000004">
    <property type="protein sequence ID" value="KAD6454958.1"/>
    <property type="molecule type" value="Genomic_DNA"/>
</dbReference>
<gene>
    <name evidence="1" type="ORF">E3N88_09664</name>
</gene>
<dbReference type="AlphaFoldDB" id="A0A5N6PKJ8"/>
<comment type="caution">
    <text evidence="1">The sequence shown here is derived from an EMBL/GenBank/DDBJ whole genome shotgun (WGS) entry which is preliminary data.</text>
</comment>
<keyword evidence="2" id="KW-1185">Reference proteome</keyword>
<sequence length="173" mass="20128">MEVPVGEHLKTYYMYDSTMVDDAGNCLRWKYRWVNILRLELFMTPQWWIARGASNCLRWKYRWVNILRLTICMTPQWWIVRGLREEQAEERNKSKAMSKPPPSASTGKTVVIGRERNEVYRDWNKRVIVGLISINIQKIDVALVVGPTASNTNDPKHSMIPVEIRAGPIGQVK</sequence>
<evidence type="ECO:0000313" key="1">
    <source>
        <dbReference type="EMBL" id="KAD6454958.1"/>
    </source>
</evidence>
<evidence type="ECO:0000313" key="2">
    <source>
        <dbReference type="Proteomes" id="UP000326396"/>
    </source>
</evidence>
<protein>
    <submittedName>
        <fullName evidence="1">Uncharacterized protein</fullName>
    </submittedName>
</protein>
<reference evidence="1 2" key="1">
    <citation type="submission" date="2019-05" db="EMBL/GenBank/DDBJ databases">
        <title>Mikania micrantha, genome provides insights into the molecular mechanism of rapid growth.</title>
        <authorList>
            <person name="Liu B."/>
        </authorList>
    </citation>
    <scope>NUCLEOTIDE SEQUENCE [LARGE SCALE GENOMIC DNA]</scope>
    <source>
        <strain evidence="1">NLD-2019</strain>
        <tissue evidence="1">Leaf</tissue>
    </source>
</reference>
<name>A0A5N6PKJ8_9ASTR</name>
<dbReference type="Proteomes" id="UP000326396">
    <property type="component" value="Linkage Group LG12"/>
</dbReference>
<proteinExistence type="predicted"/>
<accession>A0A5N6PKJ8</accession>